<dbReference type="Pfam" id="PF20399">
    <property type="entry name" value="PH_20"/>
    <property type="match status" value="1"/>
</dbReference>
<evidence type="ECO:0000259" key="5">
    <source>
        <dbReference type="PROSITE" id="PS50003"/>
    </source>
</evidence>
<organism evidence="6">
    <name type="scientific">Saccharomyces paradoxus</name>
    <name type="common">Yeast</name>
    <name type="synonym">Saccharomyces douglasii</name>
    <dbReference type="NCBI Taxonomy" id="27291"/>
    <lineage>
        <taxon>Eukaryota</taxon>
        <taxon>Fungi</taxon>
        <taxon>Dikarya</taxon>
        <taxon>Ascomycota</taxon>
        <taxon>Saccharomycotina</taxon>
        <taxon>Saccharomycetes</taxon>
        <taxon>Saccharomycetales</taxon>
        <taxon>Saccharomycetaceae</taxon>
        <taxon>Saccharomyces</taxon>
    </lineage>
</organism>
<feature type="compositionally biased region" description="Polar residues" evidence="4">
    <location>
        <begin position="34"/>
        <end position="54"/>
    </location>
</feature>
<dbReference type="InterPro" id="IPR043453">
    <property type="entry name" value="Slm1_PH"/>
</dbReference>
<reference evidence="6" key="4">
    <citation type="submission" date="2025-08" db="UniProtKB">
        <authorList>
            <consortium name="RefSeq"/>
        </authorList>
    </citation>
    <scope>IDENTIFICATION</scope>
    <source>
        <strain evidence="6">CBS432</strain>
    </source>
</reference>
<feature type="domain" description="PH" evidence="5">
    <location>
        <begin position="446"/>
        <end position="556"/>
    </location>
</feature>
<dbReference type="SUPFAM" id="SSF50729">
    <property type="entry name" value="PH domain-like"/>
    <property type="match status" value="1"/>
</dbReference>
<dbReference type="InterPro" id="IPR046868">
    <property type="entry name" value="BAR_4"/>
</dbReference>
<dbReference type="GO" id="GO:0072659">
    <property type="term" value="P:protein localization to plasma membrane"/>
    <property type="evidence" value="ECO:0007669"/>
    <property type="project" value="UniProtKB-ARBA"/>
</dbReference>
<dbReference type="InterPro" id="IPR027267">
    <property type="entry name" value="AH/BAR_dom_sf"/>
</dbReference>
<dbReference type="GeneID" id="54633301"/>
<feature type="region of interest" description="Disordered" evidence="4">
    <location>
        <begin position="96"/>
        <end position="125"/>
    </location>
</feature>
<protein>
    <submittedName>
        <fullName evidence="6">Phosphatidylinositol 4,5-bisphosphate-binding protein</fullName>
    </submittedName>
</protein>
<feature type="compositionally biased region" description="Polar residues" evidence="4">
    <location>
        <begin position="593"/>
        <end position="610"/>
    </location>
</feature>
<dbReference type="RefSeq" id="XP_033768890.1">
    <property type="nucleotide sequence ID" value="XM_033912999.1"/>
</dbReference>
<dbReference type="FunFam" id="2.30.29.30:FF:000328">
    <property type="entry name" value="Phosphatidylinositol 4,5-bisphosphate-binding protein SLM1"/>
    <property type="match status" value="1"/>
</dbReference>
<dbReference type="PANTHER" id="PTHR31941:SF16">
    <property type="entry name" value="PHOSPHATIDYLINOSITOL 4,5-BISPHOSPHATE-BINDING PROTEIN SLM1-RELATED"/>
    <property type="match status" value="1"/>
</dbReference>
<dbReference type="SMART" id="SM00233">
    <property type="entry name" value="PH"/>
    <property type="match status" value="1"/>
</dbReference>
<evidence type="ECO:0000256" key="2">
    <source>
        <dbReference type="ARBA" id="ARBA00022553"/>
    </source>
</evidence>
<dbReference type="GO" id="GO:0035091">
    <property type="term" value="F:phosphatidylinositol binding"/>
    <property type="evidence" value="ECO:0007669"/>
    <property type="project" value="UniProtKB-ARBA"/>
</dbReference>
<dbReference type="OrthoDB" id="5598057at2759"/>
<dbReference type="GO" id="GO:0001558">
    <property type="term" value="P:regulation of cell growth"/>
    <property type="evidence" value="ECO:0007669"/>
    <property type="project" value="UniProtKB-ARBA"/>
</dbReference>
<dbReference type="GO" id="GO:0030950">
    <property type="term" value="P:establishment or maintenance of actin cytoskeleton polarity"/>
    <property type="evidence" value="ECO:0007669"/>
    <property type="project" value="UniProtKB-ARBA"/>
</dbReference>
<dbReference type="PROSITE" id="PS50003">
    <property type="entry name" value="PH_DOMAIN"/>
    <property type="match status" value="1"/>
</dbReference>
<comment type="subunit">
    <text evidence="3">Heterodimer of SLM1-SLM2. Binds phosphatidylinositol 4,5-bisphosphate, which is required for function. Interacts with the TORC2 subunits AVO2, BIT61 and TOR2. Interacts with the calcineurin catalytic subunits CNA1 and CNA2.</text>
</comment>
<sequence length="657" mass="74921">MSYQRNSGRTSLDLRSQYQQLEGRMRSEHFNPAYQQQQQKGQNMPLSLPSSLAQRNPVPYPIDAVTSDHTIPAHSDVYDQDRQNSMVDAAAGTNVTHSLNSNNIPPSQNNNNNNNNDVSNIGSFTDPSILAMPRMSLHSHQKQYNSNQNDPRSPLVILIPTSAQPTDVLSARFSAWRNVIRAILVYLSETASIQDEIVRQQLRLSHAVQFPFFSIENQYQPVSNEDKSLQKFFLPLGSGSIQDLPTMLTKYHENLASLALKSSKELTSEIIPRLEDLRRDLLVKIKEIKALQSDFKNSCGKELQQTKHLMKLFNESLKECKLGTPKSDPFLIKLQLEKQIKRQLVEENYLHEAFDNLQNSGAQLESVIVMEIQNGLTSYAKILGKEAQVVFDSVISKLDSTILNKNTNLEWDSFILRNISSFVPPNLPMRKFKEISYNNQNDPFTLEVKSGFLEKRSKFLKSYSRGFYVLTPSFLHEFKTPDRHKFSTPLMSIPLVECTVTEHSKKTKSNSEQGKNKFILRTNSNGLIHRGHNWVFKVDSYDDMIEWFENLKALSSLPNYDDKCKFVNKVTRLSKNKAMNNENIMESVTAQATNEQNTKPDDMSSSNFPLNSIPKLDNLTITNTTSSIPETDDSQIQNRVPEFYIENVDSPRKSNQP</sequence>
<dbReference type="GO" id="GO:0005886">
    <property type="term" value="C:plasma membrane"/>
    <property type="evidence" value="ECO:0007669"/>
    <property type="project" value="UniProtKB-SubCell"/>
</dbReference>
<evidence type="ECO:0000256" key="1">
    <source>
        <dbReference type="ARBA" id="ARBA00004413"/>
    </source>
</evidence>
<feature type="compositionally biased region" description="Polar residues" evidence="4">
    <location>
        <begin position="619"/>
        <end position="638"/>
    </location>
</feature>
<dbReference type="SUPFAM" id="SSF103657">
    <property type="entry name" value="BAR/IMD domain-like"/>
    <property type="match status" value="1"/>
</dbReference>
<dbReference type="InterPro" id="IPR011993">
    <property type="entry name" value="PH-like_dom_sf"/>
</dbReference>
<evidence type="ECO:0000313" key="6">
    <source>
        <dbReference type="RefSeq" id="XP_033768890.1"/>
    </source>
</evidence>
<dbReference type="GO" id="GO:0070941">
    <property type="term" value="P:eisosome assembly"/>
    <property type="evidence" value="ECO:0007669"/>
    <property type="project" value="UniProtKB-ARBA"/>
</dbReference>
<feature type="region of interest" description="Disordered" evidence="4">
    <location>
        <begin position="593"/>
        <end position="657"/>
    </location>
</feature>
<dbReference type="Gene3D" id="2.30.29.30">
    <property type="entry name" value="Pleckstrin-homology domain (PH domain)/Phosphotyrosine-binding domain (PTB)"/>
    <property type="match status" value="1"/>
</dbReference>
<evidence type="ECO:0000256" key="4">
    <source>
        <dbReference type="SAM" id="MobiDB-lite"/>
    </source>
</evidence>
<reference evidence="6" key="1">
    <citation type="journal article" date="2017" name="Nat. Genet.">
        <title>Contrasting evolutionary genome dynamics between domesticated and wild yeasts.</title>
        <authorList>
            <person name="Yue J.X."/>
            <person name="Li J."/>
            <person name="Aigrain L."/>
            <person name="Hallin J."/>
            <person name="Persson K."/>
            <person name="Oliver K."/>
            <person name="Bergstrom A."/>
            <person name="Coupland P."/>
            <person name="Warringer J."/>
            <person name="Lagomarsino M.C."/>
            <person name="Fischer G."/>
            <person name="Durbin R."/>
            <person name="Liti G."/>
        </authorList>
    </citation>
    <scope>NUCLEOTIDE SEQUENCE</scope>
    <source>
        <strain evidence="6">CBS432</strain>
    </source>
</reference>
<comment type="subcellular location">
    <subcellularLocation>
        <location evidence="1">Cell membrane</location>
        <topology evidence="1">Peripheral membrane protein</topology>
        <orientation evidence="1">Cytoplasmic side</orientation>
    </subcellularLocation>
</comment>
<dbReference type="Gene3D" id="1.20.1270.60">
    <property type="entry name" value="Arfaptin homology (AH) domain/BAR domain"/>
    <property type="match status" value="1"/>
</dbReference>
<dbReference type="GO" id="GO:0031929">
    <property type="term" value="P:TOR signaling"/>
    <property type="evidence" value="ECO:0007669"/>
    <property type="project" value="UniProtKB-ARBA"/>
</dbReference>
<dbReference type="AlphaFoldDB" id="A0A8B8UYP6"/>
<accession>A0A8B8UYP6</accession>
<evidence type="ECO:0000256" key="3">
    <source>
        <dbReference type="ARBA" id="ARBA00064463"/>
    </source>
</evidence>
<dbReference type="InterPro" id="IPR046869">
    <property type="entry name" value="SLM1/RGC1-like_PH"/>
</dbReference>
<dbReference type="CDD" id="cd13311">
    <property type="entry name" value="PH_Slm1"/>
    <property type="match status" value="1"/>
</dbReference>
<dbReference type="KEGG" id="spao:SPAR_N02600"/>
<feature type="region of interest" description="Disordered" evidence="4">
    <location>
        <begin position="34"/>
        <end position="58"/>
    </location>
</feature>
<dbReference type="FunFam" id="1.20.1270.60:FF:000078">
    <property type="entry name" value="Slm1p"/>
    <property type="match status" value="1"/>
</dbReference>
<gene>
    <name evidence="6" type="primary">SLM2</name>
    <name evidence="6" type="ORF">SPAR_N02600</name>
</gene>
<dbReference type="Pfam" id="PF20400">
    <property type="entry name" value="BAR_4"/>
    <property type="match status" value="1"/>
</dbReference>
<dbReference type="GO" id="GO:0051017">
    <property type="term" value="P:actin filament bundle assembly"/>
    <property type="evidence" value="ECO:0007669"/>
    <property type="project" value="UniProtKB-ARBA"/>
</dbReference>
<feature type="compositionally biased region" description="Low complexity" evidence="4">
    <location>
        <begin position="98"/>
        <end position="120"/>
    </location>
</feature>
<proteinExistence type="predicted"/>
<dbReference type="GO" id="GO:0016197">
    <property type="term" value="P:endosomal transport"/>
    <property type="evidence" value="ECO:0007669"/>
    <property type="project" value="UniProtKB-ARBA"/>
</dbReference>
<reference evidence="6" key="2">
    <citation type="submission" date="2020-01" db="EMBL/GenBank/DDBJ databases">
        <title>Population-level Yeast Reference Genomes.</title>
        <authorList>
            <person name="Yue J.-X."/>
        </authorList>
    </citation>
    <scope>NUCLEOTIDE SEQUENCE</scope>
    <source>
        <strain evidence="6">CBS432</strain>
    </source>
</reference>
<keyword evidence="2" id="KW-0597">Phosphoprotein</keyword>
<reference evidence="6" key="3">
    <citation type="submission" date="2025-07" db="EMBL/GenBank/DDBJ databases">
        <authorList>
            <consortium name="NCBI Genome Project"/>
        </authorList>
    </citation>
    <scope>NUCLEOTIDE SEQUENCE</scope>
    <source>
        <strain evidence="6">CBS432</strain>
    </source>
</reference>
<dbReference type="PANTHER" id="PTHR31941">
    <property type="entry name" value="CYTOSKELETAL SIGNALING PROTEIN SLM1"/>
    <property type="match status" value="1"/>
</dbReference>
<dbReference type="InterPro" id="IPR001849">
    <property type="entry name" value="PH_domain"/>
</dbReference>
<name>A0A8B8UYP6_SACPA</name>
<dbReference type="VEuPathDB" id="FungiDB:SPAR_N02600"/>